<evidence type="ECO:0000313" key="3">
    <source>
        <dbReference type="Proteomes" id="UP000054717"/>
    </source>
</evidence>
<evidence type="ECO:0000256" key="1">
    <source>
        <dbReference type="SAM" id="SignalP"/>
    </source>
</evidence>
<keyword evidence="1" id="KW-0732">Signal</keyword>
<keyword evidence="3" id="KW-1185">Reference proteome</keyword>
<feature type="signal peptide" evidence="1">
    <location>
        <begin position="1"/>
        <end position="18"/>
    </location>
</feature>
<dbReference type="RefSeq" id="WP_235020980.1">
    <property type="nucleotide sequence ID" value="NZ_FCNZ02000002.1"/>
</dbReference>
<evidence type="ECO:0000313" key="2">
    <source>
        <dbReference type="EMBL" id="SAL18217.1"/>
    </source>
</evidence>
<sequence length="139" mass="14820">MTLKTVLTGAIVAASAFAAPLAARAEAHERVQHQAQRQAPSPESLAMEGARTCGNIARGAADVCHIDAAKIERFRTAARQNFAAAPDFDGAWKLGYTEAQSAVDRFARLKSTDPAEYAKEIHEACPALNRGIDEVTNGK</sequence>
<dbReference type="Proteomes" id="UP000054717">
    <property type="component" value="Unassembled WGS sequence"/>
</dbReference>
<comment type="caution">
    <text evidence="2">The sequence shown here is derived from an EMBL/GenBank/DDBJ whole genome shotgun (WGS) entry which is preliminary data.</text>
</comment>
<feature type="chain" id="PRO_5011110617" evidence="1">
    <location>
        <begin position="19"/>
        <end position="139"/>
    </location>
</feature>
<accession>A0A158FEQ9</accession>
<dbReference type="AlphaFoldDB" id="A0A158FEQ9"/>
<reference evidence="2" key="1">
    <citation type="submission" date="2016-01" db="EMBL/GenBank/DDBJ databases">
        <authorList>
            <person name="Peeters Charlotte."/>
        </authorList>
    </citation>
    <scope>NUCLEOTIDE SEQUENCE</scope>
    <source>
        <strain evidence="2">LMG 22936</strain>
    </source>
</reference>
<gene>
    <name evidence="2" type="ORF">AWB66_00845</name>
</gene>
<name>A0A158FEQ9_9BURK</name>
<protein>
    <submittedName>
        <fullName evidence="2">Uncharacterized protein</fullName>
    </submittedName>
</protein>
<organism evidence="2 3">
    <name type="scientific">Caballeronia telluris</name>
    <dbReference type="NCBI Taxonomy" id="326475"/>
    <lineage>
        <taxon>Bacteria</taxon>
        <taxon>Pseudomonadati</taxon>
        <taxon>Pseudomonadota</taxon>
        <taxon>Betaproteobacteria</taxon>
        <taxon>Burkholderiales</taxon>
        <taxon>Burkholderiaceae</taxon>
        <taxon>Caballeronia</taxon>
    </lineage>
</organism>
<dbReference type="EMBL" id="FCNZ02000002">
    <property type="protein sequence ID" value="SAL18217.1"/>
    <property type="molecule type" value="Genomic_DNA"/>
</dbReference>
<proteinExistence type="predicted"/>